<dbReference type="AlphaFoldDB" id="A0A2W1DGK8"/>
<dbReference type="EMBL" id="NRDI02000004">
    <property type="protein sequence ID" value="KAI1516887.1"/>
    <property type="molecule type" value="Genomic_DNA"/>
</dbReference>
<accession>A0A2W1DGK8</accession>
<reference evidence="4" key="3">
    <citation type="journal article" date="2022" name="bioRxiv">
        <title>A global pangenome for the wheat fungal pathogen Pyrenophora tritici-repentis and prediction of effector protein structural homology.</title>
        <authorList>
            <person name="Moolhuijzen P."/>
            <person name="See P.T."/>
            <person name="Shi G."/>
            <person name="Powell H.R."/>
            <person name="Cockram J."/>
            <person name="Jorgensen L.N."/>
            <person name="Benslimane H."/>
            <person name="Strelkov S.E."/>
            <person name="Turner J."/>
            <person name="Liu Z."/>
            <person name="Moffat C.S."/>
        </authorList>
    </citation>
    <scope>NUCLEOTIDE SEQUENCE</scope>
    <source>
        <strain evidence="4">86-124</strain>
    </source>
</reference>
<dbReference type="Proteomes" id="UP000249757">
    <property type="component" value="Unassembled WGS sequence"/>
</dbReference>
<reference evidence="3" key="1">
    <citation type="journal article" date="2018" name="BMC Genomics">
        <title>Comparative genomics of the wheat fungal pathogen Pyrenophora tritici-repentis reveals chromosomal variations and genome plasticity.</title>
        <authorList>
            <person name="Moolhuijzen P."/>
            <person name="See P.T."/>
            <person name="Hane J.K."/>
            <person name="Shi G."/>
            <person name="Liu Z."/>
            <person name="Oliver R.P."/>
            <person name="Moffat C.S."/>
        </authorList>
    </citation>
    <scope>NUCLEOTIDE SEQUENCE [LARGE SCALE GENOMIC DNA]</scope>
    <source>
        <strain evidence="3">M4</strain>
    </source>
</reference>
<gene>
    <name evidence="4" type="ORF">Ptr86124_003824</name>
    <name evidence="3" type="ORF">PtrM4_097510</name>
</gene>
<keyword evidence="2" id="KW-1133">Transmembrane helix</keyword>
<feature type="region of interest" description="Disordered" evidence="1">
    <location>
        <begin position="79"/>
        <end position="102"/>
    </location>
</feature>
<evidence type="ECO:0000256" key="2">
    <source>
        <dbReference type="SAM" id="Phobius"/>
    </source>
</evidence>
<evidence type="ECO:0000313" key="3">
    <source>
        <dbReference type="EMBL" id="KAF7572251.1"/>
    </source>
</evidence>
<keyword evidence="2" id="KW-0472">Membrane</keyword>
<sequence>MAIWTPPRYHEASPLEVYVGTTLNELADRFYDVFHGTLFEYWFLDPKGQHNLIVIASMLFIVLWFVCIQYFIRSTLASSNVSRPSSPRAPFSPPMERPETPPYQPLLPTMRQLAPPGHRPTNAQLNVPPFHVAPPMGRRTGRTTNPGYQTPFKEKPAEAKIFSTGASVSKINFENDDFPSLATATGRMATYRKLHGNDGMLHPGATQDEGRM</sequence>
<organism evidence="4 5">
    <name type="scientific">Pyrenophora tritici-repentis</name>
    <dbReference type="NCBI Taxonomy" id="45151"/>
    <lineage>
        <taxon>Eukaryota</taxon>
        <taxon>Fungi</taxon>
        <taxon>Dikarya</taxon>
        <taxon>Ascomycota</taxon>
        <taxon>Pezizomycotina</taxon>
        <taxon>Dothideomycetes</taxon>
        <taxon>Pleosporomycetidae</taxon>
        <taxon>Pleosporales</taxon>
        <taxon>Pleosporineae</taxon>
        <taxon>Pleosporaceae</taxon>
        <taxon>Pyrenophora</taxon>
    </lineage>
</organism>
<evidence type="ECO:0000256" key="1">
    <source>
        <dbReference type="SAM" id="MobiDB-lite"/>
    </source>
</evidence>
<name>A0A2W1DGK8_9PLEO</name>
<comment type="caution">
    <text evidence="4">The sequence shown here is derived from an EMBL/GenBank/DDBJ whole genome shotgun (WGS) entry which is preliminary data.</text>
</comment>
<reference evidence="4" key="2">
    <citation type="submission" date="2021-05" db="EMBL/GenBank/DDBJ databases">
        <authorList>
            <person name="Moolhuijzen P.M."/>
            <person name="Moffat C.S."/>
        </authorList>
    </citation>
    <scope>NUCLEOTIDE SEQUENCE</scope>
    <source>
        <strain evidence="4">86-124</strain>
    </source>
</reference>
<keyword evidence="5" id="KW-1185">Reference proteome</keyword>
<reference evidence="5" key="4">
    <citation type="journal article" date="2022" name="Microb. Genom.">
        <title>A global pangenome for the wheat fungal pathogen Pyrenophora tritici-repentis and prediction of effector protein structural homology.</title>
        <authorList>
            <person name="Moolhuijzen P.M."/>
            <person name="See P.T."/>
            <person name="Shi G."/>
            <person name="Powell H.R."/>
            <person name="Cockram J."/>
            <person name="Jorgensen L.N."/>
            <person name="Benslimane H."/>
            <person name="Strelkov S.E."/>
            <person name="Turner J."/>
            <person name="Liu Z."/>
            <person name="Moffat C.S."/>
        </authorList>
    </citation>
    <scope>NUCLEOTIDE SEQUENCE [LARGE SCALE GENOMIC DNA]</scope>
</reference>
<feature type="compositionally biased region" description="Pro residues" evidence="1">
    <location>
        <begin position="90"/>
        <end position="102"/>
    </location>
</feature>
<dbReference type="EMBL" id="NQIK02000004">
    <property type="protein sequence ID" value="KAF7572251.1"/>
    <property type="molecule type" value="Genomic_DNA"/>
</dbReference>
<feature type="region of interest" description="Disordered" evidence="1">
    <location>
        <begin position="122"/>
        <end position="152"/>
    </location>
</feature>
<evidence type="ECO:0000313" key="5">
    <source>
        <dbReference type="Proteomes" id="UP000249757"/>
    </source>
</evidence>
<keyword evidence="2" id="KW-0812">Transmembrane</keyword>
<proteinExistence type="predicted"/>
<dbReference type="OrthoDB" id="3800613at2759"/>
<feature type="transmembrane region" description="Helical" evidence="2">
    <location>
        <begin position="52"/>
        <end position="72"/>
    </location>
</feature>
<protein>
    <submittedName>
        <fullName evidence="3">Tymo-45kd-70kd domain containing protein</fullName>
    </submittedName>
</protein>
<dbReference type="Proteomes" id="UP000245464">
    <property type="component" value="Chromosome 4"/>
</dbReference>
<evidence type="ECO:0000313" key="4">
    <source>
        <dbReference type="EMBL" id="KAI1516887.1"/>
    </source>
</evidence>